<organism evidence="5 6">
    <name type="scientific">Chenopodium quinoa</name>
    <name type="common">Quinoa</name>
    <dbReference type="NCBI Taxonomy" id="63459"/>
    <lineage>
        <taxon>Eukaryota</taxon>
        <taxon>Viridiplantae</taxon>
        <taxon>Streptophyta</taxon>
        <taxon>Embryophyta</taxon>
        <taxon>Tracheophyta</taxon>
        <taxon>Spermatophyta</taxon>
        <taxon>Magnoliopsida</taxon>
        <taxon>eudicotyledons</taxon>
        <taxon>Gunneridae</taxon>
        <taxon>Pentapetalae</taxon>
        <taxon>Caryophyllales</taxon>
        <taxon>Chenopodiaceae</taxon>
        <taxon>Chenopodioideae</taxon>
        <taxon>Atripliceae</taxon>
        <taxon>Chenopodium</taxon>
    </lineage>
</organism>
<keyword evidence="6" id="KW-1185">Reference proteome</keyword>
<dbReference type="Pfam" id="PF00650">
    <property type="entry name" value="CRAL_TRIO"/>
    <property type="match status" value="1"/>
</dbReference>
<proteinExistence type="predicted"/>
<dbReference type="Pfam" id="PF25099">
    <property type="entry name" value="GOLD_PATL1_C"/>
    <property type="match status" value="1"/>
</dbReference>
<sequence>MEDVCEKSGETSSSREEFRVASKLTEYQKKALHDLKSLIQNGPGNDQVSSFEGYHATIWGVPLLGDNRSDTIILKFLKAKNFEVFDAYAMIRNTLLWRNEVGIELLLQDDVGIHDNKSVMFTHGYDKEGYPVWYLVLEDVLINNRSQITLYDVQEGRNFFRWLIKFTEKNIRKIVCSTRGDDSILLVIDLKSLTRYGNRDLYKVIYKYLQMLSDYYPEFVAKQFLSLLYLIMIPVFDAHNRYISPAQVPVKYGGLSRDNEQDFHQSSSNDVSPNVTISPSGTQRLEFHFTKPCNVLWDLRMISWDAIYEAKFEPDSKESYITAISRPRKLTANDEPVISEGFSADEPGKLVLTIRNTSSKKKKLLTRVRVVSSDLNTEPEASLRGWLVQSDDESSMIC</sequence>
<dbReference type="PANTHER" id="PTHR45932">
    <property type="entry name" value="PATELLIN-1"/>
    <property type="match status" value="1"/>
</dbReference>
<dbReference type="GO" id="GO:0016020">
    <property type="term" value="C:membrane"/>
    <property type="evidence" value="ECO:0007669"/>
    <property type="project" value="UniProtKB-SubCell"/>
</dbReference>
<dbReference type="GO" id="GO:0008289">
    <property type="term" value="F:lipid binding"/>
    <property type="evidence" value="ECO:0007669"/>
    <property type="project" value="InterPro"/>
</dbReference>
<dbReference type="SMART" id="SM01100">
    <property type="entry name" value="CRAL_TRIO_N"/>
    <property type="match status" value="1"/>
</dbReference>
<dbReference type="InterPro" id="IPR001251">
    <property type="entry name" value="CRAL-TRIO_dom"/>
</dbReference>
<dbReference type="InterPro" id="IPR056794">
    <property type="entry name" value="PATL1-6_C_GOLD"/>
</dbReference>
<protein>
    <recommendedName>
        <fullName evidence="4">CRAL/TRIO N-terminal domain-containing protein</fullName>
    </recommendedName>
</protein>
<keyword evidence="3" id="KW-0472">Membrane</keyword>
<reference evidence="5" key="1">
    <citation type="journal article" date="2017" name="Nature">
        <title>The genome of Chenopodium quinoa.</title>
        <authorList>
            <person name="Jarvis D.E."/>
            <person name="Ho Y.S."/>
            <person name="Lightfoot D.J."/>
            <person name="Schmoeckel S.M."/>
            <person name="Li B."/>
            <person name="Borm T.J.A."/>
            <person name="Ohyanagi H."/>
            <person name="Mineta K."/>
            <person name="Michell C.T."/>
            <person name="Saber N."/>
            <person name="Kharbatia N.M."/>
            <person name="Rupper R.R."/>
            <person name="Sharp A.R."/>
            <person name="Dally N."/>
            <person name="Boughton B.A."/>
            <person name="Woo Y.H."/>
            <person name="Gao G."/>
            <person name="Schijlen E.G.W.M."/>
            <person name="Guo X."/>
            <person name="Momin A.A."/>
            <person name="Negrao S."/>
            <person name="Al-Babili S."/>
            <person name="Gehring C."/>
            <person name="Roessner U."/>
            <person name="Jung C."/>
            <person name="Murphy K."/>
            <person name="Arold S.T."/>
            <person name="Gojobori T."/>
            <person name="van der Linden C.G."/>
            <person name="van Loo E.N."/>
            <person name="Jellen E.N."/>
            <person name="Maughan P.J."/>
            <person name="Tester M."/>
        </authorList>
    </citation>
    <scope>NUCLEOTIDE SEQUENCE [LARGE SCALE GENOMIC DNA]</scope>
    <source>
        <strain evidence="5">cv. PI 614886</strain>
    </source>
</reference>
<evidence type="ECO:0000256" key="3">
    <source>
        <dbReference type="ARBA" id="ARBA00023136"/>
    </source>
</evidence>
<evidence type="ECO:0000256" key="2">
    <source>
        <dbReference type="ARBA" id="ARBA00022448"/>
    </source>
</evidence>
<evidence type="ECO:0000313" key="6">
    <source>
        <dbReference type="Proteomes" id="UP000596660"/>
    </source>
</evidence>
<dbReference type="CDD" id="cd00170">
    <property type="entry name" value="SEC14"/>
    <property type="match status" value="1"/>
</dbReference>
<dbReference type="Proteomes" id="UP000596660">
    <property type="component" value="Unplaced"/>
</dbReference>
<evidence type="ECO:0000313" key="5">
    <source>
        <dbReference type="EnsemblPlants" id="AUR62023541-RA:cds"/>
    </source>
</evidence>
<dbReference type="Gene3D" id="3.40.525.10">
    <property type="entry name" value="CRAL-TRIO lipid binding domain"/>
    <property type="match status" value="1"/>
</dbReference>
<dbReference type="EnsemblPlants" id="AUR62023541-RA">
    <property type="protein sequence ID" value="AUR62023541-RA:cds"/>
    <property type="gene ID" value="AUR62023541"/>
</dbReference>
<dbReference type="PANTHER" id="PTHR45932:SF27">
    <property type="entry name" value="PATELLIN-2"/>
    <property type="match status" value="1"/>
</dbReference>
<accession>A0A803M518</accession>
<dbReference type="SUPFAM" id="SSF46938">
    <property type="entry name" value="CRAL/TRIO N-terminal domain"/>
    <property type="match status" value="1"/>
</dbReference>
<keyword evidence="2" id="KW-0813">Transport</keyword>
<dbReference type="InterPro" id="IPR011074">
    <property type="entry name" value="CRAL/TRIO_N_dom"/>
</dbReference>
<reference evidence="5" key="2">
    <citation type="submission" date="2021-03" db="UniProtKB">
        <authorList>
            <consortium name="EnsemblPlants"/>
        </authorList>
    </citation>
    <scope>IDENTIFICATION</scope>
</reference>
<name>A0A803M518_CHEQI</name>
<dbReference type="SUPFAM" id="SSF52087">
    <property type="entry name" value="CRAL/TRIO domain"/>
    <property type="match status" value="1"/>
</dbReference>
<dbReference type="Pfam" id="PF03765">
    <property type="entry name" value="CRAL_TRIO_N"/>
    <property type="match status" value="1"/>
</dbReference>
<evidence type="ECO:0000256" key="1">
    <source>
        <dbReference type="ARBA" id="ARBA00004370"/>
    </source>
</evidence>
<comment type="subcellular location">
    <subcellularLocation>
        <location evidence="1">Membrane</location>
    </subcellularLocation>
</comment>
<dbReference type="AlphaFoldDB" id="A0A803M518"/>
<dbReference type="InterPro" id="IPR036273">
    <property type="entry name" value="CRAL/TRIO_N_dom_sf"/>
</dbReference>
<dbReference type="Gramene" id="AUR62023541-RA">
    <property type="protein sequence ID" value="AUR62023541-RA:cds"/>
    <property type="gene ID" value="AUR62023541"/>
</dbReference>
<feature type="domain" description="CRAL/TRIO N-terminal" evidence="4">
    <location>
        <begin position="69"/>
        <end position="94"/>
    </location>
</feature>
<evidence type="ECO:0000259" key="4">
    <source>
        <dbReference type="SMART" id="SM01100"/>
    </source>
</evidence>
<dbReference type="InterPro" id="IPR036865">
    <property type="entry name" value="CRAL-TRIO_dom_sf"/>
</dbReference>
<dbReference type="InterPro" id="IPR044834">
    <property type="entry name" value="PATL"/>
</dbReference>